<dbReference type="InterPro" id="IPR052176">
    <property type="entry name" value="Glycosyl_Hydrlase_43_Enz"/>
</dbReference>
<sequence length="1449" mass="154980">MTQPRWRRTFAGITAIALSLTGAVVAAQPAAAAPDDGLVLHYALNDAAGTTAVDASGNGNDGTYVGGPTLTGAEGVRLDGSDDHVKLPDNILAGLNSITVSAEVLIRQDQATPYFIWGLGTPATSNSGNGYLFTTGNAYRGTISPNNWQGEQNTTSGQNLQRGVWKTLTYTLDDASNTARLYLDGVQVAQNTNVTITPGSLGGGVTTANYIGRSNYDADRRLAGSVRDFRIYDSAFSATDVAALHPDDATKLARDAAAISLGDVSGLTANLTLPTTGVNGASIAWATSDAAVISATGVVTRPASGQPNATATLTATLTRGGATETRTFEVTVRAMPGDDVLAQEDLDAIEIPNADDIRGNITLPAAGSVNGTSITWSASPSGVVTTAAQDGKAAGVVTRRAEDTTVTLTATVANTNATRQIPITVVAAPEGLDTDYTAGYLWTHFAAEGGYEKIFFGHSEDGLQWSKLNDNEPILANLGGDLGVRDPHLIRSPEGDKYWIIGTDLHAEGGGPGGSGWDQLNASKNLVVWESTDLVNWSDQRIVFAGFEHAGNVWAPEAIYNEETGEYYVYWSARDRRENNTPDWALRVYLTKTRDFVTFTEPEVWASLNAQGDGQTGPNIIDSSIAKEGDTYYRFSTSDWWTVIDTAPSLDGPWTTVVARDEAGDFGLRTRMEGHTVYQLPDGRWAIMGDDGGYYGHIADTLESLDFRQLSVGTGPDQYSFDQRFRHGSVLRLSAAEEERLLEAYGDAPVDPEEPEEPQQAPIAEWNFDDGTLADSVGDADLTAFGTAAVGTEATKGSALRLTGAANGYAAFPTGFFDGRSTMTVSMDIRSERTSGNFFTFAFGKDNIDYYFLRVRGGDVRSAITGNSWQNESAVTGSTASGQWHRYDVVFEGNKMTLYIDGVKVGENASLSTTVDGLGDDLLGYLGRSFYEGDAFFQGWYDNIRVYNRALSATEILGNAGVDDQLIDVSLSDPSALKIAPIANSTTRSVVLPVNRGTDLTALAPTFTTVEGVTVSPASGTTVDLSSPVTYTLTTGDGETVTWTIEAREMKSPILPGLYADPNIAVFGDTYYIYATSDGFPGWGGKEFYVWKSKNLVDWERSEEPFLTLDGENGNVPWATGNAWAPTIIERDGKYYFYFSGHNPTYNRKTLGVAVADSPEGPFVAQPLPMIVNNEAVTSGQAIDPAAFHDPVTGKWYLGWGNGSPVLAELNDDMVSIKPGTYQRINGLTDFREGVFFNYRNGLYHLTYAIDDTGSENYRVGYATATSMNGPWTYRGVILEKDLSLGIKGPGHSSIINVPGTDDWYIAYHRFAMPGGNGNNRETTIDKLEFGEDGLMKKVIPTLESVDPQTVPPVAPAGPEVDTEVTTRCLAGKVVVSVKVTSAETEPVAVRIQTAFGSKTLTLAAGKASAHAFTTRMANVEPTTVTVTATDGDDVSATEEVSVGARSCR</sequence>
<feature type="domain" description="Laminin G" evidence="11">
    <location>
        <begin position="799"/>
        <end position="975"/>
    </location>
</feature>
<dbReference type="InterPro" id="IPR006311">
    <property type="entry name" value="TAT_signal"/>
</dbReference>
<dbReference type="InterPro" id="IPR046780">
    <property type="entry name" value="aBig_2"/>
</dbReference>
<dbReference type="Gene3D" id="2.60.120.200">
    <property type="match status" value="2"/>
</dbReference>
<gene>
    <name evidence="12" type="ORF">KZC50_07700</name>
</gene>
<keyword evidence="6" id="KW-0119">Carbohydrate metabolism</keyword>
<evidence type="ECO:0000256" key="7">
    <source>
        <dbReference type="ARBA" id="ARBA00023295"/>
    </source>
</evidence>
<evidence type="ECO:0000313" key="13">
    <source>
        <dbReference type="Proteomes" id="UP001183582"/>
    </source>
</evidence>
<keyword evidence="5" id="KW-1015">Disulfide bond</keyword>
<evidence type="ECO:0000256" key="5">
    <source>
        <dbReference type="ARBA" id="ARBA00023157"/>
    </source>
</evidence>
<evidence type="ECO:0000256" key="10">
    <source>
        <dbReference type="SAM" id="SignalP"/>
    </source>
</evidence>
<evidence type="ECO:0000259" key="11">
    <source>
        <dbReference type="PROSITE" id="PS50025"/>
    </source>
</evidence>
<dbReference type="PANTHER" id="PTHR43772">
    <property type="entry name" value="ENDO-1,4-BETA-XYLANASE"/>
    <property type="match status" value="1"/>
</dbReference>
<evidence type="ECO:0000256" key="1">
    <source>
        <dbReference type="ARBA" id="ARBA00009865"/>
    </source>
</evidence>
<evidence type="ECO:0000313" key="12">
    <source>
        <dbReference type="EMBL" id="MDS0245495.1"/>
    </source>
</evidence>
<evidence type="ECO:0000256" key="8">
    <source>
        <dbReference type="PIRSR" id="PIRSR606710-1"/>
    </source>
</evidence>
<dbReference type="PANTHER" id="PTHR43772:SF2">
    <property type="entry name" value="PUTATIVE (AFU_ORTHOLOGUE AFUA_2G04480)-RELATED"/>
    <property type="match status" value="1"/>
</dbReference>
<feature type="active site" description="Proton donor" evidence="8">
    <location>
        <position position="1233"/>
    </location>
</feature>
<keyword evidence="4" id="KW-0378">Hydrolase</keyword>
<dbReference type="PROSITE" id="PS50025">
    <property type="entry name" value="LAM_G_DOMAIN"/>
    <property type="match status" value="1"/>
</dbReference>
<dbReference type="InterPro" id="IPR006710">
    <property type="entry name" value="Glyco_hydro_43"/>
</dbReference>
<keyword evidence="2" id="KW-0624">Polysaccharide degradation</keyword>
<dbReference type="Pfam" id="PF13385">
    <property type="entry name" value="Laminin_G_3"/>
    <property type="match status" value="2"/>
</dbReference>
<evidence type="ECO:0000256" key="2">
    <source>
        <dbReference type="ARBA" id="ARBA00022651"/>
    </source>
</evidence>
<dbReference type="PROSITE" id="PS51318">
    <property type="entry name" value="TAT"/>
    <property type="match status" value="1"/>
</dbReference>
<accession>A0AAJ2HJ61</accession>
<dbReference type="InterPro" id="IPR006558">
    <property type="entry name" value="LamG-like"/>
</dbReference>
<dbReference type="SUPFAM" id="SSF75005">
    <property type="entry name" value="Arabinanase/levansucrase/invertase"/>
    <property type="match status" value="2"/>
</dbReference>
<organism evidence="12 13">
    <name type="scientific">Microbacterium aurantiacum</name>
    <dbReference type="NCBI Taxonomy" id="162393"/>
    <lineage>
        <taxon>Bacteria</taxon>
        <taxon>Bacillati</taxon>
        <taxon>Actinomycetota</taxon>
        <taxon>Actinomycetes</taxon>
        <taxon>Micrococcales</taxon>
        <taxon>Microbacteriaceae</taxon>
        <taxon>Microbacterium</taxon>
    </lineage>
</organism>
<dbReference type="Gene3D" id="2.115.10.20">
    <property type="entry name" value="Glycosyl hydrolase domain, family 43"/>
    <property type="match status" value="2"/>
</dbReference>
<dbReference type="EMBL" id="JAHWXH010000001">
    <property type="protein sequence ID" value="MDS0245495.1"/>
    <property type="molecule type" value="Genomic_DNA"/>
</dbReference>
<feature type="signal peptide" evidence="10">
    <location>
        <begin position="1"/>
        <end position="26"/>
    </location>
</feature>
<evidence type="ECO:0000256" key="6">
    <source>
        <dbReference type="ARBA" id="ARBA00023277"/>
    </source>
</evidence>
<name>A0AAJ2HJ61_9MICO</name>
<dbReference type="SUPFAM" id="SSF49899">
    <property type="entry name" value="Concanavalin A-like lectins/glucanases"/>
    <property type="match status" value="2"/>
</dbReference>
<feature type="active site" description="Proton acceptor" evidence="8">
    <location>
        <position position="1061"/>
    </location>
</feature>
<protein>
    <submittedName>
        <fullName evidence="12">Family 43 glycosylhydrolase</fullName>
    </submittedName>
</protein>
<dbReference type="InterPro" id="IPR013320">
    <property type="entry name" value="ConA-like_dom_sf"/>
</dbReference>
<dbReference type="SMART" id="SM00560">
    <property type="entry name" value="LamGL"/>
    <property type="match status" value="2"/>
</dbReference>
<dbReference type="GO" id="GO:0004553">
    <property type="term" value="F:hydrolase activity, hydrolyzing O-glycosyl compounds"/>
    <property type="evidence" value="ECO:0007669"/>
    <property type="project" value="InterPro"/>
</dbReference>
<feature type="site" description="Important for catalytic activity, responsible for pKa modulation of the active site Glu and correct orientation of both the proton donor and substrate" evidence="9">
    <location>
        <position position="1184"/>
    </location>
</feature>
<comment type="similarity">
    <text evidence="1">Belongs to the glycosyl hydrolase 43 family.</text>
</comment>
<dbReference type="Pfam" id="PF20578">
    <property type="entry name" value="aBig_2"/>
    <property type="match status" value="2"/>
</dbReference>
<keyword evidence="3 10" id="KW-0732">Signal</keyword>
<keyword evidence="2" id="KW-0858">Xylan degradation</keyword>
<evidence type="ECO:0000256" key="3">
    <source>
        <dbReference type="ARBA" id="ARBA00022729"/>
    </source>
</evidence>
<dbReference type="GeneID" id="301458106"/>
<dbReference type="CDD" id="cd18828">
    <property type="entry name" value="GH43_BT3675-like"/>
    <property type="match status" value="1"/>
</dbReference>
<dbReference type="Gene3D" id="2.60.40.2340">
    <property type="match status" value="1"/>
</dbReference>
<evidence type="ECO:0000256" key="9">
    <source>
        <dbReference type="PIRSR" id="PIRSR606710-2"/>
    </source>
</evidence>
<dbReference type="GO" id="GO:0045493">
    <property type="term" value="P:xylan catabolic process"/>
    <property type="evidence" value="ECO:0007669"/>
    <property type="project" value="UniProtKB-KW"/>
</dbReference>
<dbReference type="Proteomes" id="UP001183582">
    <property type="component" value="Unassembled WGS sequence"/>
</dbReference>
<reference evidence="12 13" key="1">
    <citation type="submission" date="2021-06" db="EMBL/GenBank/DDBJ databases">
        <title>Genome-based taxonomic framework of Microbacterium strains isolated from marine environment, the description of four new species and reclassification of four preexisting species.</title>
        <authorList>
            <person name="Lee S.D."/>
            <person name="Kim S.-M."/>
            <person name="Byeon Y.-S."/>
            <person name="Yang H.L."/>
            <person name="Kim I.S."/>
        </authorList>
    </citation>
    <scope>NUCLEOTIDE SEQUENCE [LARGE SCALE GENOMIC DNA]</scope>
    <source>
        <strain evidence="12 13">KACC 20514</strain>
    </source>
</reference>
<dbReference type="InterPro" id="IPR001791">
    <property type="entry name" value="Laminin_G"/>
</dbReference>
<proteinExistence type="inferred from homology"/>
<dbReference type="RefSeq" id="WP_310891252.1">
    <property type="nucleotide sequence ID" value="NZ_BAAAGR010000001.1"/>
</dbReference>
<dbReference type="InterPro" id="IPR023296">
    <property type="entry name" value="Glyco_hydro_beta-prop_sf"/>
</dbReference>
<comment type="caution">
    <text evidence="12">The sequence shown here is derived from an EMBL/GenBank/DDBJ whole genome shotgun (WGS) entry which is preliminary data.</text>
</comment>
<evidence type="ECO:0000256" key="4">
    <source>
        <dbReference type="ARBA" id="ARBA00022801"/>
    </source>
</evidence>
<dbReference type="CDD" id="cd08983">
    <property type="entry name" value="GH43_Bt3655-like"/>
    <property type="match status" value="1"/>
</dbReference>
<dbReference type="Pfam" id="PF04616">
    <property type="entry name" value="Glyco_hydro_43"/>
    <property type="match status" value="1"/>
</dbReference>
<feature type="chain" id="PRO_5042544686" evidence="10">
    <location>
        <begin position="27"/>
        <end position="1449"/>
    </location>
</feature>
<keyword evidence="7" id="KW-0326">Glycosidase</keyword>